<dbReference type="AlphaFoldDB" id="A0A5J9VA16"/>
<evidence type="ECO:0000313" key="5">
    <source>
        <dbReference type="Proteomes" id="UP000324897"/>
    </source>
</evidence>
<evidence type="ECO:0000313" key="4">
    <source>
        <dbReference type="EMBL" id="TVU33092.1"/>
    </source>
</evidence>
<dbReference type="Gramene" id="TVU33092">
    <property type="protein sequence ID" value="TVU33092"/>
    <property type="gene ID" value="EJB05_24877"/>
</dbReference>
<feature type="compositionally biased region" description="Low complexity" evidence="2">
    <location>
        <begin position="790"/>
        <end position="810"/>
    </location>
</feature>
<dbReference type="PANTHER" id="PTHR12354">
    <property type="entry name" value="INTERFERON-RELATED DEVELOPMENTAL REGULATOR"/>
    <property type="match status" value="1"/>
</dbReference>
<gene>
    <name evidence="4" type="ORF">EJB05_24877</name>
</gene>
<dbReference type="OrthoDB" id="686784at2759"/>
<protein>
    <recommendedName>
        <fullName evidence="3">Interferon-related developmental regulator N-terminal domain-containing protein</fullName>
    </recommendedName>
</protein>
<name>A0A5J9VA16_9POAL</name>
<dbReference type="SUPFAM" id="SSF48371">
    <property type="entry name" value="ARM repeat"/>
    <property type="match status" value="1"/>
</dbReference>
<feature type="compositionally biased region" description="Polar residues" evidence="2">
    <location>
        <begin position="817"/>
        <end position="832"/>
    </location>
</feature>
<dbReference type="Proteomes" id="UP000324897">
    <property type="component" value="Chromosome 1"/>
</dbReference>
<comment type="similarity">
    <text evidence="1">Belongs to the IFRD family.</text>
</comment>
<dbReference type="Pfam" id="PF05004">
    <property type="entry name" value="IFRD"/>
    <property type="match status" value="1"/>
</dbReference>
<sequence length="898" mass="96949">MGHKTSADLLERRARPFNPKDAKDTAELLDMCVKALQDKRCSTREAALTALAGAMESLPPPDELDSRCFNIFSLCGVCIKEGSVKETRLAYRAVGLLALTLRAASPGILAESFPLLSRTIQGRGVAHDDTQTMVAALDCLAAITFAGALKKEDVERSMKAVWDVIFSPVSRPSKSSGSGTTKPSPQVLVAAVSTWTFFLTTIVAVTDALRKADSAVWNATVASLARLLDNDDRAVRMAAGEALAVCVELNLTQHAPRKDMDALAAKVSGLATEPAGKGVNNAMLPQQKELFRQIAAFLDRGERPMESMPTSLDGCVALEVSTWAKLVQLNFLRRFLGSSFARHVQGNELLKEAFSYGADEGKVLSVAKKKQCSNMEKELKVKRKRERWGYCWDYNIHCSYPYTVQRRPEALLQIGWQALNYYGASEGKLLMSIAMKKQSSKMENDLKPKRKRWHKTFLHSQLRSRFTLKLLSFFLLACFLSAIDSFFLSSDPKWKASLKSSFSWTCLRKPPPRNLLRKLSCTSFAHVDTLSTWRRPSAAALTVTDSLGRSSWSRKATIRRNRYLCSGSIVLLAPLPPASAARSRTVATIDSMSCFATYCVRLSSTHTASASPAAIRTVRSSCSRRPARDAMVVVHAARSVFTCEGVMGTVVTRNVHADTAATRIWAVVVFLDAGFVVDLEAGGKITSQIALSDRSTSSATTAPAKVTTARQSSAATSVGASSWDAWTWTVLDSSGNAWSSRSDAPARSVSARRPTVRYARRASLALAPPAGAAFLMETPQRAKTVRHRLSSSSSGGSASSAPPSAAMASSRVGPRLSCSTATHMSRSSNGSCASLGLKDAVVVRRSSASAADAAVSATPCAAASFPFFAGSFPLRPMARAAGCGDERTMASEIKVKRR</sequence>
<evidence type="ECO:0000256" key="2">
    <source>
        <dbReference type="SAM" id="MobiDB-lite"/>
    </source>
</evidence>
<dbReference type="InterPro" id="IPR007701">
    <property type="entry name" value="Interferon-rel_develop_reg_N"/>
</dbReference>
<dbReference type="EMBL" id="RWGY01000011">
    <property type="protein sequence ID" value="TVU33092.1"/>
    <property type="molecule type" value="Genomic_DNA"/>
</dbReference>
<dbReference type="PANTHER" id="PTHR12354:SF11">
    <property type="entry name" value="OS02G0219050 PROTEIN"/>
    <property type="match status" value="1"/>
</dbReference>
<comment type="caution">
    <text evidence="4">The sequence shown here is derived from an EMBL/GenBank/DDBJ whole genome shotgun (WGS) entry which is preliminary data.</text>
</comment>
<feature type="domain" description="Interferon-related developmental regulator N-terminal" evidence="3">
    <location>
        <begin position="18"/>
        <end position="298"/>
    </location>
</feature>
<feature type="region of interest" description="Disordered" evidence="2">
    <location>
        <begin position="781"/>
        <end position="832"/>
    </location>
</feature>
<accession>A0A5J9VA16</accession>
<dbReference type="InterPro" id="IPR016024">
    <property type="entry name" value="ARM-type_fold"/>
</dbReference>
<evidence type="ECO:0000259" key="3">
    <source>
        <dbReference type="Pfam" id="PF05004"/>
    </source>
</evidence>
<dbReference type="InterPro" id="IPR011989">
    <property type="entry name" value="ARM-like"/>
</dbReference>
<organism evidence="4 5">
    <name type="scientific">Eragrostis curvula</name>
    <name type="common">weeping love grass</name>
    <dbReference type="NCBI Taxonomy" id="38414"/>
    <lineage>
        <taxon>Eukaryota</taxon>
        <taxon>Viridiplantae</taxon>
        <taxon>Streptophyta</taxon>
        <taxon>Embryophyta</taxon>
        <taxon>Tracheophyta</taxon>
        <taxon>Spermatophyta</taxon>
        <taxon>Magnoliopsida</taxon>
        <taxon>Liliopsida</taxon>
        <taxon>Poales</taxon>
        <taxon>Poaceae</taxon>
        <taxon>PACMAD clade</taxon>
        <taxon>Chloridoideae</taxon>
        <taxon>Eragrostideae</taxon>
        <taxon>Eragrostidinae</taxon>
        <taxon>Eragrostis</taxon>
    </lineage>
</organism>
<keyword evidence="5" id="KW-1185">Reference proteome</keyword>
<proteinExistence type="inferred from homology"/>
<dbReference type="InterPro" id="IPR039777">
    <property type="entry name" value="IFRD"/>
</dbReference>
<reference evidence="4 5" key="1">
    <citation type="journal article" date="2019" name="Sci. Rep.">
        <title>A high-quality genome of Eragrostis curvula grass provides insights into Poaceae evolution and supports new strategies to enhance forage quality.</title>
        <authorList>
            <person name="Carballo J."/>
            <person name="Santos B.A.C.M."/>
            <person name="Zappacosta D."/>
            <person name="Garbus I."/>
            <person name="Selva J.P."/>
            <person name="Gallo C.A."/>
            <person name="Diaz A."/>
            <person name="Albertini E."/>
            <person name="Caccamo M."/>
            <person name="Echenique V."/>
        </authorList>
    </citation>
    <scope>NUCLEOTIDE SEQUENCE [LARGE SCALE GENOMIC DNA]</scope>
    <source>
        <strain evidence="5">cv. Victoria</strain>
        <tissue evidence="4">Leaf</tissue>
    </source>
</reference>
<dbReference type="Gene3D" id="1.25.10.10">
    <property type="entry name" value="Leucine-rich Repeat Variant"/>
    <property type="match status" value="1"/>
</dbReference>
<feature type="non-terminal residue" evidence="4">
    <location>
        <position position="1"/>
    </location>
</feature>
<evidence type="ECO:0000256" key="1">
    <source>
        <dbReference type="ARBA" id="ARBA00008828"/>
    </source>
</evidence>